<dbReference type="InterPro" id="IPR036397">
    <property type="entry name" value="RNaseH_sf"/>
</dbReference>
<keyword evidence="2" id="KW-0378">Hydrolase</keyword>
<dbReference type="InterPro" id="IPR012337">
    <property type="entry name" value="RNaseH-like_sf"/>
</dbReference>
<keyword evidence="3" id="KW-0269">Exonuclease</keyword>
<keyword evidence="6" id="KW-1185">Reference proteome</keyword>
<evidence type="ECO:0000259" key="4">
    <source>
        <dbReference type="SMART" id="SM00479"/>
    </source>
</evidence>
<gene>
    <name evidence="5" type="ORF">SAMN05216244_1211</name>
</gene>
<evidence type="ECO:0000256" key="3">
    <source>
        <dbReference type="ARBA" id="ARBA00022839"/>
    </source>
</evidence>
<feature type="domain" description="Exonuclease" evidence="4">
    <location>
        <begin position="58"/>
        <end position="227"/>
    </location>
</feature>
<dbReference type="EMBL" id="FNHF01000001">
    <property type="protein sequence ID" value="SDL91668.1"/>
    <property type="molecule type" value="Genomic_DNA"/>
</dbReference>
<dbReference type="STRING" id="482461.SAMN05216244_1211"/>
<dbReference type="PANTHER" id="PTHR30231">
    <property type="entry name" value="DNA POLYMERASE III SUBUNIT EPSILON"/>
    <property type="match status" value="1"/>
</dbReference>
<dbReference type="GO" id="GO:0003887">
    <property type="term" value="F:DNA-directed DNA polymerase activity"/>
    <property type="evidence" value="ECO:0007669"/>
    <property type="project" value="InterPro"/>
</dbReference>
<reference evidence="6" key="1">
    <citation type="submission" date="2016-10" db="EMBL/GenBank/DDBJ databases">
        <authorList>
            <person name="Varghese N."/>
            <person name="Submissions S."/>
        </authorList>
    </citation>
    <scope>NUCLEOTIDE SEQUENCE [LARGE SCALE GENOMIC DNA]</scope>
    <source>
        <strain evidence="6">CGMCC 1.6199</strain>
    </source>
</reference>
<dbReference type="AlphaFoldDB" id="A0A1G9NYL7"/>
<dbReference type="FunFam" id="3.30.420.10:FF:000045">
    <property type="entry name" value="3'-5' exonuclease DinG"/>
    <property type="match status" value="1"/>
</dbReference>
<dbReference type="GO" id="GO:0045004">
    <property type="term" value="P:DNA replication proofreading"/>
    <property type="evidence" value="ECO:0007669"/>
    <property type="project" value="TreeGrafter"/>
</dbReference>
<dbReference type="GO" id="GO:0008408">
    <property type="term" value="F:3'-5' exonuclease activity"/>
    <property type="evidence" value="ECO:0007669"/>
    <property type="project" value="TreeGrafter"/>
</dbReference>
<keyword evidence="1" id="KW-0540">Nuclease</keyword>
<dbReference type="PANTHER" id="PTHR30231:SF41">
    <property type="entry name" value="DNA POLYMERASE III SUBUNIT EPSILON"/>
    <property type="match status" value="1"/>
</dbReference>
<dbReference type="InterPro" id="IPR013520">
    <property type="entry name" value="Ribonucl_H"/>
</dbReference>
<dbReference type="Gene3D" id="3.30.420.10">
    <property type="entry name" value="Ribonuclease H-like superfamily/Ribonuclease H"/>
    <property type="match status" value="1"/>
</dbReference>
<evidence type="ECO:0000256" key="2">
    <source>
        <dbReference type="ARBA" id="ARBA00022801"/>
    </source>
</evidence>
<dbReference type="CDD" id="cd06127">
    <property type="entry name" value="DEDDh"/>
    <property type="match status" value="1"/>
</dbReference>
<dbReference type="InterPro" id="IPR006054">
    <property type="entry name" value="DnaQ"/>
</dbReference>
<dbReference type="Pfam" id="PF00929">
    <property type="entry name" value="RNase_T"/>
    <property type="match status" value="1"/>
</dbReference>
<name>A0A1G9NYL7_9BACI</name>
<proteinExistence type="predicted"/>
<dbReference type="GO" id="GO:0005829">
    <property type="term" value="C:cytosol"/>
    <property type="evidence" value="ECO:0007669"/>
    <property type="project" value="TreeGrafter"/>
</dbReference>
<dbReference type="Proteomes" id="UP000182347">
    <property type="component" value="Unassembled WGS sequence"/>
</dbReference>
<organism evidence="5 6">
    <name type="scientific">Sediminibacillus halophilus</name>
    <dbReference type="NCBI Taxonomy" id="482461"/>
    <lineage>
        <taxon>Bacteria</taxon>
        <taxon>Bacillati</taxon>
        <taxon>Bacillota</taxon>
        <taxon>Bacilli</taxon>
        <taxon>Bacillales</taxon>
        <taxon>Bacillaceae</taxon>
        <taxon>Sediminibacillus</taxon>
    </lineage>
</organism>
<dbReference type="GO" id="GO:0003677">
    <property type="term" value="F:DNA binding"/>
    <property type="evidence" value="ECO:0007669"/>
    <property type="project" value="InterPro"/>
</dbReference>
<protein>
    <submittedName>
        <fullName evidence="5">DNA polymerase-3 subunit epsilon</fullName>
    </submittedName>
</protein>
<dbReference type="OrthoDB" id="9804290at2"/>
<accession>A0A1G9NYL7</accession>
<sequence>MIMEQMIQFVKQMSGKLGASPYATLSSQTDPGKMAYMRELQRELKNKDVLEVPLSELRVVVFDLETTGFFPYKGDQIISIGAVKMRGNQLFDNETFYAPVYCETPLTEEVVNLTGLTDEVLAEADTIHDVLKEFYQFIKADPLVAHHANHEKQFMKHATWMSLRMNFQHRIIDTSFLTKTVEPEAQLTTLDECCAYFGIDIDHRHHALHDAMAAARLWAAGIEAIQKLGFKNLKELYAHVASK</sequence>
<evidence type="ECO:0000313" key="6">
    <source>
        <dbReference type="Proteomes" id="UP000182347"/>
    </source>
</evidence>
<evidence type="ECO:0000313" key="5">
    <source>
        <dbReference type="EMBL" id="SDL91668.1"/>
    </source>
</evidence>
<dbReference type="SMART" id="SM00479">
    <property type="entry name" value="EXOIII"/>
    <property type="match status" value="1"/>
</dbReference>
<dbReference type="NCBIfam" id="TIGR00573">
    <property type="entry name" value="dnaq"/>
    <property type="match status" value="1"/>
</dbReference>
<dbReference type="NCBIfam" id="NF005836">
    <property type="entry name" value="PRK07740.1"/>
    <property type="match status" value="1"/>
</dbReference>
<evidence type="ECO:0000256" key="1">
    <source>
        <dbReference type="ARBA" id="ARBA00022722"/>
    </source>
</evidence>
<dbReference type="SUPFAM" id="SSF53098">
    <property type="entry name" value="Ribonuclease H-like"/>
    <property type="match status" value="1"/>
</dbReference>
<dbReference type="RefSeq" id="WP_074597905.1">
    <property type="nucleotide sequence ID" value="NZ_FNHF01000001.1"/>
</dbReference>